<sequence length="167" mass="18945">MLNKKRQSDLERLHVRERDEWEQKADAQMRSAVSAAEQAVKINGISKGDIDAELRYQAQQIDFMYDSMKDAKTKMAVMKRDLEAERLKAHNSADGAHDMHNPASTIAERQISGAWAHVASPQTPPHHDHSLQNSQLRKAFTATKFPSQQLKPRAVPKRITVELAPRE</sequence>
<proteinExistence type="predicted"/>
<evidence type="ECO:0000313" key="2">
    <source>
        <dbReference type="Proteomes" id="UP001491310"/>
    </source>
</evidence>
<comment type="caution">
    <text evidence="1">The sequence shown here is derived from an EMBL/GenBank/DDBJ whole genome shotgun (WGS) entry which is preliminary data.</text>
</comment>
<evidence type="ECO:0000313" key="1">
    <source>
        <dbReference type="EMBL" id="KAK9906743.1"/>
    </source>
</evidence>
<organism evidence="1 2">
    <name type="scientific">Coccomyxa subellipsoidea</name>
    <dbReference type="NCBI Taxonomy" id="248742"/>
    <lineage>
        <taxon>Eukaryota</taxon>
        <taxon>Viridiplantae</taxon>
        <taxon>Chlorophyta</taxon>
        <taxon>core chlorophytes</taxon>
        <taxon>Trebouxiophyceae</taxon>
        <taxon>Trebouxiophyceae incertae sedis</taxon>
        <taxon>Coccomyxaceae</taxon>
        <taxon>Coccomyxa</taxon>
    </lineage>
</organism>
<dbReference type="EMBL" id="JALJOT010000010">
    <property type="protein sequence ID" value="KAK9906743.1"/>
    <property type="molecule type" value="Genomic_DNA"/>
</dbReference>
<gene>
    <name evidence="1" type="ORF">WJX75_007204</name>
</gene>
<keyword evidence="2" id="KW-1185">Reference proteome</keyword>
<protein>
    <submittedName>
        <fullName evidence="1">Uncharacterized protein</fullName>
    </submittedName>
</protein>
<dbReference type="Proteomes" id="UP001491310">
    <property type="component" value="Unassembled WGS sequence"/>
</dbReference>
<accession>A0ABR2YK68</accession>
<name>A0ABR2YK68_9CHLO</name>
<reference evidence="1 2" key="1">
    <citation type="journal article" date="2024" name="Nat. Commun.">
        <title>Phylogenomics reveals the evolutionary origins of lichenization in chlorophyte algae.</title>
        <authorList>
            <person name="Puginier C."/>
            <person name="Libourel C."/>
            <person name="Otte J."/>
            <person name="Skaloud P."/>
            <person name="Haon M."/>
            <person name="Grisel S."/>
            <person name="Petersen M."/>
            <person name="Berrin J.G."/>
            <person name="Delaux P.M."/>
            <person name="Dal Grande F."/>
            <person name="Keller J."/>
        </authorList>
    </citation>
    <scope>NUCLEOTIDE SEQUENCE [LARGE SCALE GENOMIC DNA]</scope>
    <source>
        <strain evidence="1 2">SAG 216-7</strain>
    </source>
</reference>